<keyword evidence="2" id="KW-1185">Reference proteome</keyword>
<accession>A0ACB8AM54</accession>
<reference evidence="1" key="1">
    <citation type="journal article" date="2021" name="New Phytol.">
        <title>Evolutionary innovations through gain and loss of genes in the ectomycorrhizal Boletales.</title>
        <authorList>
            <person name="Wu G."/>
            <person name="Miyauchi S."/>
            <person name="Morin E."/>
            <person name="Kuo A."/>
            <person name="Drula E."/>
            <person name="Varga T."/>
            <person name="Kohler A."/>
            <person name="Feng B."/>
            <person name="Cao Y."/>
            <person name="Lipzen A."/>
            <person name="Daum C."/>
            <person name="Hundley H."/>
            <person name="Pangilinan J."/>
            <person name="Johnson J."/>
            <person name="Barry K."/>
            <person name="LaButti K."/>
            <person name="Ng V."/>
            <person name="Ahrendt S."/>
            <person name="Min B."/>
            <person name="Choi I.G."/>
            <person name="Park H."/>
            <person name="Plett J.M."/>
            <person name="Magnuson J."/>
            <person name="Spatafora J.W."/>
            <person name="Nagy L.G."/>
            <person name="Henrissat B."/>
            <person name="Grigoriev I.V."/>
            <person name="Yang Z.L."/>
            <person name="Xu J."/>
            <person name="Martin F.M."/>
        </authorList>
    </citation>
    <scope>NUCLEOTIDE SEQUENCE</scope>
    <source>
        <strain evidence="1">ATCC 28755</strain>
    </source>
</reference>
<dbReference type="EMBL" id="MU267615">
    <property type="protein sequence ID" value="KAH7914365.1"/>
    <property type="molecule type" value="Genomic_DNA"/>
</dbReference>
<gene>
    <name evidence="1" type="ORF">BJ138DRAFT_1133468</name>
</gene>
<dbReference type="Proteomes" id="UP000790377">
    <property type="component" value="Unassembled WGS sequence"/>
</dbReference>
<comment type="caution">
    <text evidence="1">The sequence shown here is derived from an EMBL/GenBank/DDBJ whole genome shotgun (WGS) entry which is preliminary data.</text>
</comment>
<sequence>MLSVILRLATLFTVSEALHTALVVQDNTQTIFADEVKVPVVLGVMSRCPDAILCESVFNRVLQRVGDKVDISLSFLAKANASEPVYGVTCLHGPEECAGNVQELCVAKYHPTSVWWPFVQCQNFQGREKIGTPETAASCASAAGIDWENGEAGQCAGQDGQGEEGIQLLQASAAHSVELDIQKSCTVLINGEKVCIRDGTWYECENGHAPADFIRQINEVYERLNSPE</sequence>
<proteinExistence type="predicted"/>
<evidence type="ECO:0000313" key="2">
    <source>
        <dbReference type="Proteomes" id="UP000790377"/>
    </source>
</evidence>
<protein>
    <submittedName>
        <fullName evidence="1">Uncharacterized protein</fullName>
    </submittedName>
</protein>
<evidence type="ECO:0000313" key="1">
    <source>
        <dbReference type="EMBL" id="KAH7914365.1"/>
    </source>
</evidence>
<organism evidence="1 2">
    <name type="scientific">Hygrophoropsis aurantiaca</name>
    <dbReference type="NCBI Taxonomy" id="72124"/>
    <lineage>
        <taxon>Eukaryota</taxon>
        <taxon>Fungi</taxon>
        <taxon>Dikarya</taxon>
        <taxon>Basidiomycota</taxon>
        <taxon>Agaricomycotina</taxon>
        <taxon>Agaricomycetes</taxon>
        <taxon>Agaricomycetidae</taxon>
        <taxon>Boletales</taxon>
        <taxon>Coniophorineae</taxon>
        <taxon>Hygrophoropsidaceae</taxon>
        <taxon>Hygrophoropsis</taxon>
    </lineage>
</organism>
<name>A0ACB8AM54_9AGAM</name>